<comment type="caution">
    <text evidence="3">The sequence shown here is derived from an EMBL/GenBank/DDBJ whole genome shotgun (WGS) entry which is preliminary data.</text>
</comment>
<dbReference type="GO" id="GO:0004792">
    <property type="term" value="F:thiosulfate-cyanide sulfurtransferase activity"/>
    <property type="evidence" value="ECO:0007669"/>
    <property type="project" value="TreeGrafter"/>
</dbReference>
<feature type="compositionally biased region" description="Polar residues" evidence="1">
    <location>
        <begin position="65"/>
        <end position="79"/>
    </location>
</feature>
<dbReference type="SMART" id="SM00450">
    <property type="entry name" value="RHOD"/>
    <property type="match status" value="1"/>
</dbReference>
<reference evidence="3 4" key="1">
    <citation type="journal article" date="2015" name="Sci. Rep.">
        <title>Genome of the facultative scuticociliatosis pathogen Pseudocohnilembus persalinus provides insight into its virulence through horizontal gene transfer.</title>
        <authorList>
            <person name="Xiong J."/>
            <person name="Wang G."/>
            <person name="Cheng J."/>
            <person name="Tian M."/>
            <person name="Pan X."/>
            <person name="Warren A."/>
            <person name="Jiang C."/>
            <person name="Yuan D."/>
            <person name="Miao W."/>
        </authorList>
    </citation>
    <scope>NUCLEOTIDE SEQUENCE [LARGE SCALE GENOMIC DNA]</scope>
    <source>
        <strain evidence="3">36N120E</strain>
    </source>
</reference>
<dbReference type="InterPro" id="IPR001763">
    <property type="entry name" value="Rhodanese-like_dom"/>
</dbReference>
<keyword evidence="4" id="KW-1185">Reference proteome</keyword>
<dbReference type="InterPro" id="IPR036873">
    <property type="entry name" value="Rhodanese-like_dom_sf"/>
</dbReference>
<dbReference type="PANTHER" id="PTHR44086">
    <property type="entry name" value="THIOSULFATE SULFURTRANSFERASE RDL2, MITOCHONDRIAL-RELATED"/>
    <property type="match status" value="1"/>
</dbReference>
<protein>
    <submittedName>
        <fullName evidence="3">Rhodanese-like domain</fullName>
    </submittedName>
</protein>
<evidence type="ECO:0000256" key="1">
    <source>
        <dbReference type="SAM" id="MobiDB-lite"/>
    </source>
</evidence>
<dbReference type="PROSITE" id="PS50206">
    <property type="entry name" value="RHODANESE_3"/>
    <property type="match status" value="1"/>
</dbReference>
<dbReference type="GO" id="GO:0005739">
    <property type="term" value="C:mitochondrion"/>
    <property type="evidence" value="ECO:0007669"/>
    <property type="project" value="TreeGrafter"/>
</dbReference>
<dbReference type="Proteomes" id="UP000054937">
    <property type="component" value="Unassembled WGS sequence"/>
</dbReference>
<name>A0A0V0QEA2_PSEPJ</name>
<gene>
    <name evidence="3" type="ORF">PPERSA_03165</name>
</gene>
<dbReference type="PANTHER" id="PTHR44086:SF10">
    <property type="entry name" value="THIOSULFATE SULFURTRANSFERASE_RHODANESE-LIKE DOMAIN-CONTAINING PROTEIN 3"/>
    <property type="match status" value="1"/>
</dbReference>
<dbReference type="Pfam" id="PF00581">
    <property type="entry name" value="Rhodanese"/>
    <property type="match status" value="1"/>
</dbReference>
<accession>A0A0V0QEA2</accession>
<dbReference type="EMBL" id="LDAU01000189">
    <property type="protein sequence ID" value="KRX00432.1"/>
    <property type="molecule type" value="Genomic_DNA"/>
</dbReference>
<organism evidence="3 4">
    <name type="scientific">Pseudocohnilembus persalinus</name>
    <name type="common">Ciliate</name>
    <dbReference type="NCBI Taxonomy" id="266149"/>
    <lineage>
        <taxon>Eukaryota</taxon>
        <taxon>Sar</taxon>
        <taxon>Alveolata</taxon>
        <taxon>Ciliophora</taxon>
        <taxon>Intramacronucleata</taxon>
        <taxon>Oligohymenophorea</taxon>
        <taxon>Scuticociliatia</taxon>
        <taxon>Philasterida</taxon>
        <taxon>Pseudocohnilembidae</taxon>
        <taxon>Pseudocohnilembus</taxon>
    </lineage>
</organism>
<evidence type="ECO:0000313" key="3">
    <source>
        <dbReference type="EMBL" id="KRX00432.1"/>
    </source>
</evidence>
<dbReference type="SUPFAM" id="SSF52821">
    <property type="entry name" value="Rhodanese/Cell cycle control phosphatase"/>
    <property type="match status" value="1"/>
</dbReference>
<evidence type="ECO:0000259" key="2">
    <source>
        <dbReference type="PROSITE" id="PS50206"/>
    </source>
</evidence>
<dbReference type="AlphaFoldDB" id="A0A0V0QEA2"/>
<feature type="domain" description="Rhodanese" evidence="2">
    <location>
        <begin position="174"/>
        <end position="280"/>
    </location>
</feature>
<evidence type="ECO:0000313" key="4">
    <source>
        <dbReference type="Proteomes" id="UP000054937"/>
    </source>
</evidence>
<dbReference type="Gene3D" id="3.40.250.10">
    <property type="entry name" value="Rhodanese-like domain"/>
    <property type="match status" value="1"/>
</dbReference>
<feature type="region of interest" description="Disordered" evidence="1">
    <location>
        <begin position="55"/>
        <end position="82"/>
    </location>
</feature>
<dbReference type="OrthoDB" id="566238at2759"/>
<proteinExistence type="predicted"/>
<dbReference type="InParanoid" id="A0A0V0QEA2"/>
<sequence>MISSLKQLNAFFLKNKSTTLSNAILFTSKNIKNFSTFTSPAEALKKLQNNEKLENNENNQKLQNPPSKQSKNPSLNQTPRLPRTSFLPVKAHIHGNSSKPNFSFPFRVQTKIFPTRISKCSFPLRAFPPSNSLEGNFTVEAFQGKTKEQKLTSFEQICQVVQNKQQSKQQGLEEIQSVKILDVRSQNECSEGMIPFAVNIPLQELMEQKGQIFGFKSQEQIEKQLEEKGISKNDKIIVYCEHGFRSTYCFVKLLGIGYKNVSNYFGSYAEFSEKSQASQQ</sequence>